<comment type="caution">
    <text evidence="1">The sequence shown here is derived from an EMBL/GenBank/DDBJ whole genome shotgun (WGS) entry which is preliminary data.</text>
</comment>
<dbReference type="EMBL" id="JADCUA010000039">
    <property type="protein sequence ID" value="KAH9829385.1"/>
    <property type="molecule type" value="Genomic_DNA"/>
</dbReference>
<name>A0ABQ8JYL0_9APHY</name>
<gene>
    <name evidence="1" type="ORF">C8Q71DRAFT_863312</name>
</gene>
<evidence type="ECO:0008006" key="3">
    <source>
        <dbReference type="Google" id="ProtNLM"/>
    </source>
</evidence>
<dbReference type="SUPFAM" id="SSF52047">
    <property type="entry name" value="RNI-like"/>
    <property type="match status" value="1"/>
</dbReference>
<evidence type="ECO:0000313" key="2">
    <source>
        <dbReference type="Proteomes" id="UP000814176"/>
    </source>
</evidence>
<dbReference type="Proteomes" id="UP000814176">
    <property type="component" value="Unassembled WGS sequence"/>
</dbReference>
<organism evidence="1 2">
    <name type="scientific">Rhodofomes roseus</name>
    <dbReference type="NCBI Taxonomy" id="34475"/>
    <lineage>
        <taxon>Eukaryota</taxon>
        <taxon>Fungi</taxon>
        <taxon>Dikarya</taxon>
        <taxon>Basidiomycota</taxon>
        <taxon>Agaricomycotina</taxon>
        <taxon>Agaricomycetes</taxon>
        <taxon>Polyporales</taxon>
        <taxon>Rhodofomes</taxon>
    </lineage>
</organism>
<accession>A0ABQ8JYL0</accession>
<protein>
    <recommendedName>
        <fullName evidence="3">F-box domain-containing protein</fullName>
    </recommendedName>
</protein>
<reference evidence="1 2" key="1">
    <citation type="journal article" date="2021" name="Environ. Microbiol.">
        <title>Gene family expansions and transcriptome signatures uncover fungal adaptations to wood decay.</title>
        <authorList>
            <person name="Hage H."/>
            <person name="Miyauchi S."/>
            <person name="Viragh M."/>
            <person name="Drula E."/>
            <person name="Min B."/>
            <person name="Chaduli D."/>
            <person name="Navarro D."/>
            <person name="Favel A."/>
            <person name="Norest M."/>
            <person name="Lesage-Meessen L."/>
            <person name="Balint B."/>
            <person name="Merenyi Z."/>
            <person name="de Eugenio L."/>
            <person name="Morin E."/>
            <person name="Martinez A.T."/>
            <person name="Baldrian P."/>
            <person name="Stursova M."/>
            <person name="Martinez M.J."/>
            <person name="Novotny C."/>
            <person name="Magnuson J.K."/>
            <person name="Spatafora J.W."/>
            <person name="Maurice S."/>
            <person name="Pangilinan J."/>
            <person name="Andreopoulos W."/>
            <person name="LaButti K."/>
            <person name="Hundley H."/>
            <person name="Na H."/>
            <person name="Kuo A."/>
            <person name="Barry K."/>
            <person name="Lipzen A."/>
            <person name="Henrissat B."/>
            <person name="Riley R."/>
            <person name="Ahrendt S."/>
            <person name="Nagy L.G."/>
            <person name="Grigoriev I.V."/>
            <person name="Martin F."/>
            <person name="Rosso M.N."/>
        </authorList>
    </citation>
    <scope>NUCLEOTIDE SEQUENCE [LARGE SCALE GENOMIC DNA]</scope>
    <source>
        <strain evidence="1 2">CIRM-BRFM 1785</strain>
    </source>
</reference>
<evidence type="ECO:0000313" key="1">
    <source>
        <dbReference type="EMBL" id="KAH9829385.1"/>
    </source>
</evidence>
<sequence>MAVASLQSLNDDVLGMIVGLLSQPDTANLVFTSRAVSSVARRHILSSLVVSAPAQSLEFHRLMLEEDDGYRIQCLQRLTIIFQDSVDEPTDAGGYSPLATVLARARNLRELVMGSLEKHLTMQSGKVLSDAIASLSDLCELELRDIGKQSVELCERLTCEPKVVCLAADPWTEPAPYLEVEYSRFAGLPVLRNASTITLQHLSLTRNGTPESQPAPVTPWSSTRTLRLENMDPLALIELCPNLTTLRMGFMWFADNGSTLYPDDAHSKYITSLARDVRVDTRVRVLDVFVGNEELALDKTIIATTRATLPVVLSIQFHYGDAALWAQLAELFKHTDARLRYLDVLMHDESEYAQTWFDECLPLLSSCPILCVRLKFVQCLLEVMAEDEFASIKDRPEPGELIDSEWEELRDAAPKLLAETIPSLRYIAVSSGYMVGDLAWSTFGGGWARWWNVAREALENETEGSTVELVEIDEGEGRKVDEYMRSAWFAKTLQFHD</sequence>
<dbReference type="GeneID" id="72008879"/>
<proteinExistence type="predicted"/>
<keyword evidence="2" id="KW-1185">Reference proteome</keyword>
<dbReference type="RefSeq" id="XP_047772859.1">
    <property type="nucleotide sequence ID" value="XM_047928147.1"/>
</dbReference>